<comment type="caution">
    <text evidence="1">The sequence shown here is derived from an EMBL/GenBank/DDBJ whole genome shotgun (WGS) entry which is preliminary data.</text>
</comment>
<dbReference type="RefSeq" id="WP_346824041.1">
    <property type="nucleotide sequence ID" value="NZ_JBDKWZ010000021.1"/>
</dbReference>
<gene>
    <name evidence="1" type="ORF">AAG747_25305</name>
</gene>
<dbReference type="PANTHER" id="PTHR32305:SF15">
    <property type="entry name" value="PROTEIN RHSA-RELATED"/>
    <property type="match status" value="1"/>
</dbReference>
<dbReference type="InterPro" id="IPR050708">
    <property type="entry name" value="T6SS_VgrG/RHS"/>
</dbReference>
<accession>A0AAW9S7T5</accession>
<dbReference type="Proteomes" id="UP001403385">
    <property type="component" value="Unassembled WGS sequence"/>
</dbReference>
<dbReference type="NCBIfam" id="NF045639">
    <property type="entry name" value="GCX_COOH"/>
    <property type="match status" value="1"/>
</dbReference>
<protein>
    <submittedName>
        <fullName evidence="1">RHS repeat-associated core domain-containing protein</fullName>
    </submittedName>
</protein>
<sequence>MTRTEWLVKGGDKLSSTPTSVEVKWTADIEYQRYLSAYGYDRDNRVVMECTYYASTPSAGSISVSNNSVCYGEPVTLNYSGSGTLLTYQQSTNGTYWSDITGNIPTISGDVKFRAKVQNSCGNIDYTGSKAVDMYDAPKITELQILNGWDVVMTSTGSRTSYQLGDNGGDELTFRITKVEGFPKRFEWSKHDKETGEWVVLPTSSDHKEYREVITETTNFKIVPISVEDCRGERETHIISVTVTEPTNPGYIQVLDELGNIIPPSQENSSPPELAYCVPNVIQLQLKNFTGSVRRWEKSLDGGPWQYINETSSQITEGITEATRYRAYVKSGSSVGKYTSAITVLPEPVDDFTLQASADRVPYGSKVRLTLNSTNQDYTIKYNWYKNYDLVHSGKIYTTPPLEETSTFLVTVENEYCESAGKTITIELEDDPEKVLNWTTNRAFDKDGNVIASSKSYFDLKGLALQSQSKSYATNTIFATQPIYDQYGRPVISTMSAPLPEVIQGFTYQPDFVTVNGGQPLTESDYNTPLDNTTPGTLGWYYSANNDKEPNTPQTGFPYSRTEYYDDGTGEVKRSGGPGEHHKIGSGHEVYSKLFPLLQELDEDAGTGTPVPYAYLSVRNQIVFGNQNILKPQSLMGKGLKSVSRDVNGKEVISFMDQDENVLATAVALDREGQPITMKVQKTFVEGDELTPFDFHIPEKADSTNTTLTLTTTTVNGNSLSIVDLTTMQPVAGVPTEGGILDLGPGFYRLVPVGPCSMAYELTYYNFTYNFYNDIGKLVASISPKGVQQLQQDVAYEYIDKNTFQYNAQGWLLSQKETDAGQGDLIYRRDGNIRFSRNAQQALDDRFSYTTYDRFGRVLESGEYREGTVKFQSYAEAAEGPIDICSTNEIKVTGPTVTDSYSEVSQIYTEGEVIVQGTVSFTAHQSVELNPGFVADPGVIFTADVIPGNCYPEGSESLHAAKDPAGNPLVESAYSNTTLTGGLERAHCYGVNRMTYDMPVAGSGRSQDFTMGGVSYTEYQPEPNGPVVHKTWYSYNDLGQATWMVQYIEGLGLKTVDYTYDYFGNVTEVAYQKGVVGEEFYHRYTYDADQRLFTASTSFNGTDWQRQANYIYYLHGPLKRVEVADQLQGTDYVYTLQGWLKGINSLNSSADQDGNFAPDVFSMRLDYFSGDYTGGATAFTQEIGNLPAEAKEDFGGNIRTMAWQTLKPEQSPEVMEAPSLYAYQYDERYQLKQADFGTLNGLNAQMDNFKYKLQGLQYDLNGNILNLQRNYADPAAAYATDAFTYTYETVPGSQTTNNRLQSVSDYANYHYNAIGQLIEENRHYQGETQTQQLEYDVTGKVLAVRDASGQLKVSFGYDDKGLRQKKTNHETGKTTWYVRDASGSVLGIYETVQDLTMPLEVPIYGAGRLGSYHYLAKEMSWEARYEQKDHLGNVRAVYRSHSEWDYLATVDADQLDKEENELGFQNIRESHDPSQGYQNSTGAARLNAGNLQAVGPYKEFSVQPGDKISATVMFRYETDPVHKTLYNNTQLLGNGGDGIDQPLNTFGVFPMPGSTEGQVPHAYLRIELQDENGTTISQQASYVTPAKGGWYEINPSPVELTASQSGTVKVFVANESDVDVWFDNLQITYSPRLEVISALDYYPYGSILQELHLEGVDKGRYDYQGDFAEKDQETGWNAFELRNYDPVIGRWLSVDPKRVGFSPYIGMTNDPVNLVDPDGGSPFSTHTDKDGNVVAVYDDDDLGVYQHNMSFEDTQAHLVANYSASNTGAGGMLMGQTYFWDEFQNGGRIMFGDSWNSTIESLHEVSKGMNLLEIRDASKRFQKFDIKENSDMAPYGINTGKLLYGRYATARSAGNFLAGYNASRGKLGIASLKLTGYMKLAGSYHVHGELSKGAIYNIIINDGACGPAPYYGEIPYAGRMIEMGWKHR</sequence>
<dbReference type="InterPro" id="IPR055015">
    <property type="entry name" value="GCX_COOH"/>
</dbReference>
<name>A0AAW9S7T5_9BACT</name>
<proteinExistence type="predicted"/>
<dbReference type="EMBL" id="JBDKWZ010000021">
    <property type="protein sequence ID" value="MEN7551260.1"/>
    <property type="molecule type" value="Genomic_DNA"/>
</dbReference>
<dbReference type="NCBIfam" id="TIGR03696">
    <property type="entry name" value="Rhs_assc_core"/>
    <property type="match status" value="1"/>
</dbReference>
<dbReference type="InterPro" id="IPR022385">
    <property type="entry name" value="Rhs_assc_core"/>
</dbReference>
<organism evidence="1 2">
    <name type="scientific">Rapidithrix thailandica</name>
    <dbReference type="NCBI Taxonomy" id="413964"/>
    <lineage>
        <taxon>Bacteria</taxon>
        <taxon>Pseudomonadati</taxon>
        <taxon>Bacteroidota</taxon>
        <taxon>Cytophagia</taxon>
        <taxon>Cytophagales</taxon>
        <taxon>Flammeovirgaceae</taxon>
        <taxon>Rapidithrix</taxon>
    </lineage>
</organism>
<dbReference type="PANTHER" id="PTHR32305">
    <property type="match status" value="1"/>
</dbReference>
<dbReference type="Gene3D" id="2.180.10.10">
    <property type="entry name" value="RHS repeat-associated core"/>
    <property type="match status" value="2"/>
</dbReference>
<evidence type="ECO:0000313" key="1">
    <source>
        <dbReference type="EMBL" id="MEN7551260.1"/>
    </source>
</evidence>
<evidence type="ECO:0000313" key="2">
    <source>
        <dbReference type="Proteomes" id="UP001403385"/>
    </source>
</evidence>
<keyword evidence="2" id="KW-1185">Reference proteome</keyword>
<reference evidence="1 2" key="1">
    <citation type="submission" date="2024-04" db="EMBL/GenBank/DDBJ databases">
        <title>Novel genus in family Flammeovirgaceae.</title>
        <authorList>
            <person name="Nguyen T.H."/>
            <person name="Vuong T.Q."/>
            <person name="Le H."/>
            <person name="Kim S.-G."/>
        </authorList>
    </citation>
    <scope>NUCLEOTIDE SEQUENCE [LARGE SCALE GENOMIC DNA]</scope>
    <source>
        <strain evidence="1 2">JCM 23209</strain>
    </source>
</reference>